<evidence type="ECO:0000259" key="1">
    <source>
        <dbReference type="Pfam" id="PF23343"/>
    </source>
</evidence>
<sequence length="317" mass="36595">MKVIPAKQPRIPNNAPVEVKVMGNVIDVRYLARDMSPAIQKLDADNYIELSTGEVKEFEHADARIDDPASIRQSFRRLRDLINYNITTPDNCLFLTLTYRKNMQSETQLYEDFRRFNQRLQYYCRQNGLPHYEYIVVMEPQRRGAYHAHLLLLFNSRAPFIKNEEIAKLWGHGFTKTSALKDSTNLGLYLTAYFTDLDIMEAFKNRISYHPDQVKQVQVEDDTGHKQSKAIIKGGRLGMYPAGFRLYRKSKGLKYPPVIQCTEAEAMQLVGEAPMVYTRTIDLLDDKGNFVNSICYRSYNRRGKFLPAAGEVVQDGE</sequence>
<reference evidence="2 3" key="1">
    <citation type="submission" date="2020-08" db="EMBL/GenBank/DDBJ databases">
        <authorList>
            <person name="Liu C."/>
            <person name="Sun Q."/>
        </authorList>
    </citation>
    <scope>NUCLEOTIDE SEQUENCE [LARGE SCALE GENOMIC DNA]</scope>
    <source>
        <strain evidence="2 3">22A2-44</strain>
    </source>
</reference>
<evidence type="ECO:0000313" key="3">
    <source>
        <dbReference type="Proteomes" id="UP000602181"/>
    </source>
</evidence>
<name>A0ABR7AFF2_9FIRM</name>
<protein>
    <recommendedName>
        <fullName evidence="1">Replication-associated protein ORF2/G2P domain-containing protein</fullName>
    </recommendedName>
</protein>
<dbReference type="RefSeq" id="WP_147437546.1">
    <property type="nucleotide sequence ID" value="NZ_JACOIH010000016.1"/>
</dbReference>
<dbReference type="InterPro" id="IPR056906">
    <property type="entry name" value="ORF2/G2P_dom"/>
</dbReference>
<feature type="domain" description="Replication-associated protein ORF2/G2P" evidence="1">
    <location>
        <begin position="93"/>
        <end position="196"/>
    </location>
</feature>
<dbReference type="EMBL" id="JACOIH010000016">
    <property type="protein sequence ID" value="MBC3939168.1"/>
    <property type="molecule type" value="Genomic_DNA"/>
</dbReference>
<organism evidence="2 3">
    <name type="scientific">Anaerotruncus massiliensis</name>
    <name type="common">ex Togo et al. 2019</name>
    <dbReference type="NCBI Taxonomy" id="1673720"/>
    <lineage>
        <taxon>Bacteria</taxon>
        <taxon>Bacillati</taxon>
        <taxon>Bacillota</taxon>
        <taxon>Clostridia</taxon>
        <taxon>Eubacteriales</taxon>
        <taxon>Oscillospiraceae</taxon>
        <taxon>Anaerotruncus</taxon>
    </lineage>
</organism>
<dbReference type="Proteomes" id="UP000602181">
    <property type="component" value="Unassembled WGS sequence"/>
</dbReference>
<proteinExistence type="predicted"/>
<gene>
    <name evidence="2" type="ORF">H8R05_09630</name>
</gene>
<evidence type="ECO:0000313" key="2">
    <source>
        <dbReference type="EMBL" id="MBC3939168.1"/>
    </source>
</evidence>
<keyword evidence="3" id="KW-1185">Reference proteome</keyword>
<dbReference type="Pfam" id="PF23343">
    <property type="entry name" value="REP_ORF2-G2P"/>
    <property type="match status" value="1"/>
</dbReference>
<accession>A0ABR7AFF2</accession>
<comment type="caution">
    <text evidence="2">The sequence shown here is derived from an EMBL/GenBank/DDBJ whole genome shotgun (WGS) entry which is preliminary data.</text>
</comment>